<organism evidence="1 2">
    <name type="scientific">Anoxybacterium hadale</name>
    <dbReference type="NCBI Taxonomy" id="3408580"/>
    <lineage>
        <taxon>Bacteria</taxon>
        <taxon>Bacillati</taxon>
        <taxon>Bacillota</taxon>
        <taxon>Clostridia</taxon>
        <taxon>Peptostreptococcales</taxon>
        <taxon>Anaerovoracaceae</taxon>
        <taxon>Anoxybacterium</taxon>
    </lineage>
</organism>
<evidence type="ECO:0000313" key="2">
    <source>
        <dbReference type="Proteomes" id="UP000594014"/>
    </source>
</evidence>
<gene>
    <name evidence="1" type="ORF">FRZ06_15110</name>
</gene>
<proteinExistence type="predicted"/>
<keyword evidence="2" id="KW-1185">Reference proteome</keyword>
<accession>A0ACD1AEH7</accession>
<evidence type="ECO:0000313" key="1">
    <source>
        <dbReference type="EMBL" id="QOX64575.1"/>
    </source>
</evidence>
<sequence length="321" mass="34298">MNFALKNKNIMIIIAVVIILCIAFAFAGPNASGKEELVIQGNLKTQEIDINSKIPGVVDQVLVTEGQAVKKGDTLIVISSESIEAKKQQAEAATAAAQAQYNKALNGARSQEVAQAKAAYDLAEKTYNRIKSLYEQEAVSANTYDQVYAQYTAAKEVYDMASSGARAEDKAAAEALVAQAKAATAEVQSYLDDATIKASMDGTVTALNVNEGELVSSGMPLATLTSKEKPYVEINVKETDLGKVQTGAEVDVTIAAYPNEVFKGKITNVSQKPDFATKRATNNNGDFDILSYGVKIELLQLDKEVYPGMTAMVNLGMTDGE</sequence>
<dbReference type="Proteomes" id="UP000594014">
    <property type="component" value="Chromosome"/>
</dbReference>
<reference evidence="1" key="1">
    <citation type="submission" date="2019-08" db="EMBL/GenBank/DDBJ databases">
        <title>Genome sequence of Clostridiales bacterium MT110.</title>
        <authorList>
            <person name="Cao J."/>
        </authorList>
    </citation>
    <scope>NUCLEOTIDE SEQUENCE</scope>
    <source>
        <strain evidence="1">MT110</strain>
    </source>
</reference>
<dbReference type="EMBL" id="CP042469">
    <property type="protein sequence ID" value="QOX64575.1"/>
    <property type="molecule type" value="Genomic_DNA"/>
</dbReference>
<protein>
    <submittedName>
        <fullName evidence="1">HlyD family efflux transporter periplasmic adaptor subunit</fullName>
    </submittedName>
</protein>
<name>A0ACD1AEH7_9FIRM</name>